<organism evidence="4 5">
    <name type="scientific">Sphingomonas daechungensis</name>
    <dbReference type="NCBI Taxonomy" id="1176646"/>
    <lineage>
        <taxon>Bacteria</taxon>
        <taxon>Pseudomonadati</taxon>
        <taxon>Pseudomonadota</taxon>
        <taxon>Alphaproteobacteria</taxon>
        <taxon>Sphingomonadales</taxon>
        <taxon>Sphingomonadaceae</taxon>
        <taxon>Sphingomonas</taxon>
    </lineage>
</organism>
<dbReference type="InterPro" id="IPR046947">
    <property type="entry name" value="LytR-like"/>
</dbReference>
<evidence type="ECO:0000259" key="2">
    <source>
        <dbReference type="PROSITE" id="PS50110"/>
    </source>
</evidence>
<evidence type="ECO:0000313" key="4">
    <source>
        <dbReference type="EMBL" id="QNP44620.1"/>
    </source>
</evidence>
<dbReference type="PANTHER" id="PTHR37299">
    <property type="entry name" value="TRANSCRIPTIONAL REGULATOR-RELATED"/>
    <property type="match status" value="1"/>
</dbReference>
<evidence type="ECO:0000313" key="5">
    <source>
        <dbReference type="Proteomes" id="UP000516134"/>
    </source>
</evidence>
<evidence type="ECO:0000259" key="3">
    <source>
        <dbReference type="PROSITE" id="PS50930"/>
    </source>
</evidence>
<keyword evidence="5" id="KW-1185">Reference proteome</keyword>
<dbReference type="Pfam" id="PF00072">
    <property type="entry name" value="Response_reg"/>
    <property type="match status" value="1"/>
</dbReference>
<geneLocation type="plasmid" evidence="4 5">
    <name>p_unnamed1</name>
</geneLocation>
<dbReference type="InterPro" id="IPR011006">
    <property type="entry name" value="CheY-like_superfamily"/>
</dbReference>
<accession>A0ABX6T4A7</accession>
<gene>
    <name evidence="4" type="ORF">H9L15_16195</name>
</gene>
<dbReference type="SMART" id="SM00850">
    <property type="entry name" value="LytTR"/>
    <property type="match status" value="1"/>
</dbReference>
<dbReference type="InterPro" id="IPR001789">
    <property type="entry name" value="Sig_transdc_resp-reg_receiver"/>
</dbReference>
<feature type="domain" description="HTH LytTR-type" evidence="3">
    <location>
        <begin position="98"/>
        <end position="202"/>
    </location>
</feature>
<comment type="caution">
    <text evidence="1">Lacks conserved residue(s) required for the propagation of feature annotation.</text>
</comment>
<keyword evidence="4" id="KW-0614">Plasmid</keyword>
<protein>
    <submittedName>
        <fullName evidence="4">Response regulator transcription factor</fullName>
    </submittedName>
</protein>
<name>A0ABX6T4A7_9SPHN</name>
<dbReference type="Proteomes" id="UP000516134">
    <property type="component" value="Plasmid p_unnamed1"/>
</dbReference>
<sequence length="202" mass="22495">MPKLSGLQLIEALDSPSPPAVIFITAYESFAVDAFREGAIDYLLKPLDEERLAIAVDRARRSLETRDAGERIAELRGALTSLQIEDEAREQSRYEKHLWVSSRGHVTRVPVSEVRWFQAEGDYVVVHAEGGDYLIHDSLRDLESRLDPEKFLRVHRSAIVATHSVAGVGRTEFGVLQLRLVDGSAVSVSRTYKKATRAALGI</sequence>
<dbReference type="EMBL" id="CP060781">
    <property type="protein sequence ID" value="QNP44620.1"/>
    <property type="molecule type" value="Genomic_DNA"/>
</dbReference>
<feature type="domain" description="Response regulatory" evidence="2">
    <location>
        <begin position="1"/>
        <end position="60"/>
    </location>
</feature>
<dbReference type="PROSITE" id="PS50110">
    <property type="entry name" value="RESPONSE_REGULATORY"/>
    <property type="match status" value="1"/>
</dbReference>
<dbReference type="Pfam" id="PF04397">
    <property type="entry name" value="LytTR"/>
    <property type="match status" value="1"/>
</dbReference>
<reference evidence="4 5" key="1">
    <citation type="submission" date="2020-08" db="EMBL/GenBank/DDBJ databases">
        <title>Genome sequence of Sphingomonas daechungensis KACC 18115T.</title>
        <authorList>
            <person name="Hyun D.-W."/>
            <person name="Bae J.-W."/>
        </authorList>
    </citation>
    <scope>NUCLEOTIDE SEQUENCE [LARGE SCALE GENOMIC DNA]</scope>
    <source>
        <strain evidence="4 5">KACC 18115</strain>
        <plasmid evidence="4 5">p_unnamed1</plasmid>
    </source>
</reference>
<dbReference type="Gene3D" id="2.40.50.1020">
    <property type="entry name" value="LytTr DNA-binding domain"/>
    <property type="match status" value="1"/>
</dbReference>
<dbReference type="SUPFAM" id="SSF52172">
    <property type="entry name" value="CheY-like"/>
    <property type="match status" value="1"/>
</dbReference>
<dbReference type="PROSITE" id="PS50930">
    <property type="entry name" value="HTH_LYTTR"/>
    <property type="match status" value="1"/>
</dbReference>
<dbReference type="PANTHER" id="PTHR37299:SF1">
    <property type="entry name" value="STAGE 0 SPORULATION PROTEIN A HOMOLOG"/>
    <property type="match status" value="1"/>
</dbReference>
<evidence type="ECO:0000256" key="1">
    <source>
        <dbReference type="PROSITE-ProRule" id="PRU00169"/>
    </source>
</evidence>
<dbReference type="Gene3D" id="3.40.50.2300">
    <property type="match status" value="1"/>
</dbReference>
<proteinExistence type="predicted"/>
<dbReference type="InterPro" id="IPR007492">
    <property type="entry name" value="LytTR_DNA-bd_dom"/>
</dbReference>